<reference evidence="2 3" key="1">
    <citation type="submission" date="2016-10" db="EMBL/GenBank/DDBJ databases">
        <authorList>
            <person name="de Groot N.N."/>
        </authorList>
    </citation>
    <scope>NUCLEOTIDE SEQUENCE [LARGE SCALE GENOMIC DNA]</scope>
    <source>
        <strain evidence="2 3">YAD2003</strain>
    </source>
</reference>
<gene>
    <name evidence="2" type="ORF">SAMN02910265_02132</name>
</gene>
<keyword evidence="1" id="KW-0812">Transmembrane</keyword>
<evidence type="ECO:0000313" key="2">
    <source>
        <dbReference type="EMBL" id="SEH68758.1"/>
    </source>
</evidence>
<dbReference type="OrthoDB" id="1828884at2"/>
<feature type="transmembrane region" description="Helical" evidence="1">
    <location>
        <begin position="119"/>
        <end position="142"/>
    </location>
</feature>
<name>A0A1H6KAE4_RUMFL</name>
<dbReference type="EMBL" id="FNWV01000007">
    <property type="protein sequence ID" value="SEH68758.1"/>
    <property type="molecule type" value="Genomic_DNA"/>
</dbReference>
<feature type="transmembrane region" description="Helical" evidence="1">
    <location>
        <begin position="28"/>
        <end position="52"/>
    </location>
</feature>
<evidence type="ECO:0008006" key="4">
    <source>
        <dbReference type="Google" id="ProtNLM"/>
    </source>
</evidence>
<proteinExistence type="predicted"/>
<evidence type="ECO:0000313" key="3">
    <source>
        <dbReference type="Proteomes" id="UP000183190"/>
    </source>
</evidence>
<accession>A0A1H6KAE4</accession>
<protein>
    <recommendedName>
        <fullName evidence="4">DUF5808 domain-containing protein</fullName>
    </recommendedName>
</protein>
<dbReference type="AlphaFoldDB" id="A0A1H6KAE4"/>
<dbReference type="RefSeq" id="WP_074717198.1">
    <property type="nucleotide sequence ID" value="NZ_FNWV01000007.1"/>
</dbReference>
<dbReference type="Proteomes" id="UP000183190">
    <property type="component" value="Unassembled WGS sequence"/>
</dbReference>
<evidence type="ECO:0000256" key="1">
    <source>
        <dbReference type="SAM" id="Phobius"/>
    </source>
</evidence>
<keyword evidence="1" id="KW-0472">Membrane</keyword>
<organism evidence="2 3">
    <name type="scientific">Ruminococcus flavefaciens</name>
    <dbReference type="NCBI Taxonomy" id="1265"/>
    <lineage>
        <taxon>Bacteria</taxon>
        <taxon>Bacillati</taxon>
        <taxon>Bacillota</taxon>
        <taxon>Clostridia</taxon>
        <taxon>Eubacteriales</taxon>
        <taxon>Oscillospiraceae</taxon>
        <taxon>Ruminococcus</taxon>
    </lineage>
</organism>
<sequence>MEIILVILVVSVLAVIVGVKVIWLVFGFAALIALAFAVSMILLTVFFVRLLFTKKHTASFSRIDKSPRNRFNVAYYIVDGTEYPNIFPEEGFLQSKLYPSDKKHTVFLTRNNKYVYDKFACTTCTIGFLLSIASIIAGILIFPNI</sequence>
<keyword evidence="1" id="KW-1133">Transmembrane helix</keyword>